<dbReference type="AlphaFoldDB" id="A0A0J9C0L6"/>
<organism evidence="1 2">
    <name type="scientific">[Clostridium] citroniae WAL-19142</name>
    <dbReference type="NCBI Taxonomy" id="742734"/>
    <lineage>
        <taxon>Bacteria</taxon>
        <taxon>Bacillati</taxon>
        <taxon>Bacillota</taxon>
        <taxon>Clostridia</taxon>
        <taxon>Lachnospirales</taxon>
        <taxon>Lachnospiraceae</taxon>
        <taxon>Enterocloster</taxon>
    </lineage>
</organism>
<accession>A0A0J9C0L6</accession>
<dbReference type="GeneID" id="93165582"/>
<name>A0A0J9C0L6_9FIRM</name>
<dbReference type="EMBL" id="ADLK01000025">
    <property type="protein sequence ID" value="KMW17921.1"/>
    <property type="molecule type" value="Genomic_DNA"/>
</dbReference>
<protein>
    <recommendedName>
        <fullName evidence="3">Cytidylate kinase</fullName>
    </recommendedName>
</protein>
<dbReference type="Proteomes" id="UP000037392">
    <property type="component" value="Unassembled WGS sequence"/>
</dbReference>
<evidence type="ECO:0000313" key="2">
    <source>
        <dbReference type="Proteomes" id="UP000037392"/>
    </source>
</evidence>
<dbReference type="OrthoDB" id="9781180at2"/>
<reference evidence="1 2" key="1">
    <citation type="submission" date="2011-04" db="EMBL/GenBank/DDBJ databases">
        <title>The Genome Sequence of Clostridium citroniae WAL-19142.</title>
        <authorList>
            <consortium name="The Broad Institute Genome Sequencing Platform"/>
            <person name="Earl A."/>
            <person name="Ward D."/>
            <person name="Feldgarden M."/>
            <person name="Gevers D."/>
            <person name="Warren Y.A."/>
            <person name="Tyrrell K.L."/>
            <person name="Citron D.M."/>
            <person name="Goldstein E.J."/>
            <person name="Daigneault M."/>
            <person name="Allen-Vercoe E."/>
            <person name="Young S.K."/>
            <person name="Zeng Q."/>
            <person name="Gargeya S."/>
            <person name="Fitzgerald M."/>
            <person name="Haas B."/>
            <person name="Abouelleil A."/>
            <person name="Alvarado L."/>
            <person name="Arachchi H.M."/>
            <person name="Berlin A."/>
            <person name="Brown A."/>
            <person name="Chapman S.B."/>
            <person name="Chen Z."/>
            <person name="Dunbar C."/>
            <person name="Freedman E."/>
            <person name="Gearin G."/>
            <person name="Gellesch M."/>
            <person name="Goldberg J."/>
            <person name="Griggs A."/>
            <person name="Gujja S."/>
            <person name="Heilman E.R."/>
            <person name="Heiman D."/>
            <person name="Howarth C."/>
            <person name="Larson L."/>
            <person name="Lui A."/>
            <person name="MacDonald P.J."/>
            <person name="Mehta T."/>
            <person name="Montmayeur A."/>
            <person name="Murphy C."/>
            <person name="Neiman D."/>
            <person name="Pearson M."/>
            <person name="Priest M."/>
            <person name="Roberts A."/>
            <person name="Saif S."/>
            <person name="Shea T."/>
            <person name="Shenoy N."/>
            <person name="Sisk P."/>
            <person name="Stolte C."/>
            <person name="Sykes S."/>
            <person name="White J."/>
            <person name="Yandava C."/>
            <person name="Wortman J."/>
            <person name="Nusbaum C."/>
            <person name="Birren B."/>
        </authorList>
    </citation>
    <scope>NUCLEOTIDE SEQUENCE [LARGE SCALE GENOMIC DNA]</scope>
    <source>
        <strain evidence="1 2">WAL-19142</strain>
    </source>
</reference>
<dbReference type="InterPro" id="IPR027417">
    <property type="entry name" value="P-loop_NTPase"/>
</dbReference>
<evidence type="ECO:0000313" key="1">
    <source>
        <dbReference type="EMBL" id="KMW17921.1"/>
    </source>
</evidence>
<gene>
    <name evidence="1" type="ORF">HMPREF9470_03402</name>
</gene>
<dbReference type="PATRIC" id="fig|742734.4.peg.3646"/>
<proteinExistence type="predicted"/>
<comment type="caution">
    <text evidence="1">The sequence shown here is derived from an EMBL/GenBank/DDBJ whole genome shotgun (WGS) entry which is preliminary data.</text>
</comment>
<dbReference type="Gene3D" id="3.40.50.300">
    <property type="entry name" value="P-loop containing nucleotide triphosphate hydrolases"/>
    <property type="match status" value="1"/>
</dbReference>
<sequence>MRKTVITISRQYGSGGGEIGEQLSGNLGIPLYDKQLFMEAACQSGIHRDFFENAEKRGQDRFSYMYGSVTAGHTTLSDRIFLEQSKTIRRLAEESPCIIVGRGGNKILWDLPGALHVFIYAREAYRKRRIVELYGVPEPDADRLIRQLDKKRKSYLLNYTEQVWGDPRNYHLCIDSGYTGIENGVKIIQALYLADESTKM</sequence>
<dbReference type="Pfam" id="PF13189">
    <property type="entry name" value="Cytidylate_kin2"/>
    <property type="match status" value="1"/>
</dbReference>
<dbReference type="RefSeq" id="WP_045093985.1">
    <property type="nucleotide sequence ID" value="NZ_KQ235879.1"/>
</dbReference>
<evidence type="ECO:0008006" key="3">
    <source>
        <dbReference type="Google" id="ProtNLM"/>
    </source>
</evidence>